<name>A0A9P8UT43_9PEZI</name>
<dbReference type="Gene3D" id="3.40.50.300">
    <property type="entry name" value="P-loop containing nucleotide triphosphate hydrolases"/>
    <property type="match status" value="1"/>
</dbReference>
<evidence type="ECO:0000313" key="3">
    <source>
        <dbReference type="Proteomes" id="UP000758603"/>
    </source>
</evidence>
<proteinExistence type="predicted"/>
<organism evidence="2 3">
    <name type="scientific">Truncatella angustata</name>
    <dbReference type="NCBI Taxonomy" id="152316"/>
    <lineage>
        <taxon>Eukaryota</taxon>
        <taxon>Fungi</taxon>
        <taxon>Dikarya</taxon>
        <taxon>Ascomycota</taxon>
        <taxon>Pezizomycotina</taxon>
        <taxon>Sordariomycetes</taxon>
        <taxon>Xylariomycetidae</taxon>
        <taxon>Amphisphaeriales</taxon>
        <taxon>Sporocadaceae</taxon>
        <taxon>Truncatella</taxon>
    </lineage>
</organism>
<feature type="region of interest" description="Disordered" evidence="1">
    <location>
        <begin position="351"/>
        <end position="370"/>
    </location>
</feature>
<dbReference type="SUPFAM" id="SSF52540">
    <property type="entry name" value="P-loop containing nucleoside triphosphate hydrolases"/>
    <property type="match status" value="1"/>
</dbReference>
<dbReference type="InterPro" id="IPR027417">
    <property type="entry name" value="P-loop_NTPase"/>
</dbReference>
<dbReference type="EMBL" id="JAGPXC010000002">
    <property type="protein sequence ID" value="KAH6657540.1"/>
    <property type="molecule type" value="Genomic_DNA"/>
</dbReference>
<keyword evidence="3" id="KW-1185">Reference proteome</keyword>
<feature type="compositionally biased region" description="Acidic residues" evidence="1">
    <location>
        <begin position="64"/>
        <end position="80"/>
    </location>
</feature>
<gene>
    <name evidence="2" type="ORF">BKA67DRAFT_555563</name>
</gene>
<dbReference type="OrthoDB" id="2316594at2759"/>
<dbReference type="RefSeq" id="XP_045961774.1">
    <property type="nucleotide sequence ID" value="XM_046102098.1"/>
</dbReference>
<accession>A0A9P8UT43</accession>
<dbReference type="Proteomes" id="UP000758603">
    <property type="component" value="Unassembled WGS sequence"/>
</dbReference>
<reference evidence="2" key="1">
    <citation type="journal article" date="2021" name="Nat. Commun.">
        <title>Genetic determinants of endophytism in the Arabidopsis root mycobiome.</title>
        <authorList>
            <person name="Mesny F."/>
            <person name="Miyauchi S."/>
            <person name="Thiergart T."/>
            <person name="Pickel B."/>
            <person name="Atanasova L."/>
            <person name="Karlsson M."/>
            <person name="Huettel B."/>
            <person name="Barry K.W."/>
            <person name="Haridas S."/>
            <person name="Chen C."/>
            <person name="Bauer D."/>
            <person name="Andreopoulos W."/>
            <person name="Pangilinan J."/>
            <person name="LaButti K."/>
            <person name="Riley R."/>
            <person name="Lipzen A."/>
            <person name="Clum A."/>
            <person name="Drula E."/>
            <person name="Henrissat B."/>
            <person name="Kohler A."/>
            <person name="Grigoriev I.V."/>
            <person name="Martin F.M."/>
            <person name="Hacquard S."/>
        </authorList>
    </citation>
    <scope>NUCLEOTIDE SEQUENCE</scope>
    <source>
        <strain evidence="2">MPI-SDFR-AT-0073</strain>
    </source>
</reference>
<sequence>MAPTAEDILCEDMEGLRVTKGGSAMGHAQQPTALRSLKTSPERRVMKPMSHGNDSASSNSFTSDSDDDSYSEDEDEDESSDGNSVQQTTGTTARRLMYLPDLLHRLPSQDDFNEIMSSPLFTKPVWDYVHSLPASTRIPAFSQYALLGASSDDFQGSSDGGLFYNITAPSSVFICGNQGSGKSHTLSCFLENCLVPSGKLGSLPRPLTGIVFHYDTFVSDLDGTPCEAAYLASHPNVNVRVLCPPTNVRTIKHIYSRLPGVIVEELRLRDSDLNTKRMLDLMAVGSGSMPLYMHVVQRVLRDMRIEQQTTGHTFNYRQFKRLLDAENLTPIQTVPLQQRLETLESFMVKQQDPIQSKSSKRTKKASSGTDWTPKAGQLTIVDLSCPCVTSEMACSLFNICLSLFLEHNDPSIGRVAALDEAHKYMGDSADAQTLTNTLLSTIRLQRHLALRVIISTQEPTISPKLLDLCNITIVHRFQSPDWLQVLKSHLAGLSTASKIQLVDDQERRKSNDAIFRSATTFDGIRGVDINSNNPTLEMMSHIVKLRTGEALIFAPSAFVGLERKSRGKNPQAVVTPKRLDHDVMRVRIRARVTADGGRSMMAI</sequence>
<feature type="compositionally biased region" description="Polar residues" evidence="1">
    <location>
        <begin position="29"/>
        <end position="39"/>
    </location>
</feature>
<evidence type="ECO:0000313" key="2">
    <source>
        <dbReference type="EMBL" id="KAH6657540.1"/>
    </source>
</evidence>
<feature type="region of interest" description="Disordered" evidence="1">
    <location>
        <begin position="20"/>
        <end position="91"/>
    </location>
</feature>
<dbReference type="GeneID" id="70130990"/>
<evidence type="ECO:0000256" key="1">
    <source>
        <dbReference type="SAM" id="MobiDB-lite"/>
    </source>
</evidence>
<dbReference type="AlphaFoldDB" id="A0A9P8UT43"/>
<comment type="caution">
    <text evidence="2">The sequence shown here is derived from an EMBL/GenBank/DDBJ whole genome shotgun (WGS) entry which is preliminary data.</text>
</comment>
<evidence type="ECO:0008006" key="4">
    <source>
        <dbReference type="Google" id="ProtNLM"/>
    </source>
</evidence>
<feature type="compositionally biased region" description="Low complexity" evidence="1">
    <location>
        <begin position="53"/>
        <end position="63"/>
    </location>
</feature>
<protein>
    <recommendedName>
        <fullName evidence="4">P-loop containing nucleoside triphosphate hydrolase protein</fullName>
    </recommendedName>
</protein>